<comment type="cofactor">
    <cofactor evidence="3">
        <name>Co(2+)</name>
        <dbReference type="ChEBI" id="CHEBI:48828"/>
    </cofactor>
</comment>
<reference evidence="11" key="1">
    <citation type="journal article" date="2019" name="Nat. Commun.">
        <title>The genome of broomcorn millet.</title>
        <authorList>
            <person name="Zou C."/>
            <person name="Miki D."/>
            <person name="Li D."/>
            <person name="Tang Q."/>
            <person name="Xiao L."/>
            <person name="Rajput S."/>
            <person name="Deng P."/>
            <person name="Jia W."/>
            <person name="Huang R."/>
            <person name="Zhang M."/>
            <person name="Sun Y."/>
            <person name="Hu J."/>
            <person name="Fu X."/>
            <person name="Schnable P.S."/>
            <person name="Li F."/>
            <person name="Zhang H."/>
            <person name="Feng B."/>
            <person name="Zhu X."/>
            <person name="Liu R."/>
            <person name="Schnable J.C."/>
            <person name="Zhu J.-K."/>
            <person name="Zhang H."/>
        </authorList>
    </citation>
    <scope>NUCLEOTIDE SEQUENCE [LARGE SCALE GENOMIC DNA]</scope>
</reference>
<dbReference type="PANTHER" id="PTHR11845:SF17">
    <property type="entry name" value="5'-DEOXYNUCLEOTIDASE"/>
    <property type="match status" value="1"/>
</dbReference>
<evidence type="ECO:0000256" key="8">
    <source>
        <dbReference type="SAM" id="MobiDB-lite"/>
    </source>
</evidence>
<dbReference type="EMBL" id="PQIB02000010">
    <property type="protein sequence ID" value="RLM92867.1"/>
    <property type="molecule type" value="Genomic_DNA"/>
</dbReference>
<dbReference type="EC" id="3.1.3.89" evidence="7"/>
<dbReference type="InterPro" id="IPR003607">
    <property type="entry name" value="HD/PDEase_dom"/>
</dbReference>
<dbReference type="AlphaFoldDB" id="A0A3L6R3E7"/>
<evidence type="ECO:0000256" key="4">
    <source>
        <dbReference type="ARBA" id="ARBA00004074"/>
    </source>
</evidence>
<dbReference type="SUPFAM" id="SSF109604">
    <property type="entry name" value="HD-domain/PDEase-like"/>
    <property type="match status" value="1"/>
</dbReference>
<dbReference type="PANTHER" id="PTHR11845">
    <property type="entry name" value="5'-DEOXYNUCLEOTIDASE HDDC2"/>
    <property type="match status" value="1"/>
</dbReference>
<dbReference type="SMART" id="SM00471">
    <property type="entry name" value="HDc"/>
    <property type="match status" value="1"/>
</dbReference>
<dbReference type="Gene3D" id="1.10.3210.10">
    <property type="entry name" value="Hypothetical protein af1432"/>
    <property type="match status" value="2"/>
</dbReference>
<comment type="function">
    <text evidence="4">Catalyzes the dephosphorylation of the nucleoside 5'-monophosphates deoxyadenosine monophosphate (dAMP), deoxycytidine monophosphate (dCMP), deoxyguanosine monophosphate (dGMP) and deoxythymidine monophosphate (dTMP).</text>
</comment>
<evidence type="ECO:0000313" key="11">
    <source>
        <dbReference type="Proteomes" id="UP000275267"/>
    </source>
</evidence>
<evidence type="ECO:0000259" key="9">
    <source>
        <dbReference type="SMART" id="SM00471"/>
    </source>
</evidence>
<feature type="region of interest" description="Disordered" evidence="8">
    <location>
        <begin position="32"/>
        <end position="67"/>
    </location>
</feature>
<name>A0A3L6R3E7_PANMI</name>
<sequence length="216" mass="23576">MPSQSAARGLLRRTPPRILPVERAPRRLALAVRAVSGSPGPGGSPVPRRSPAPADAAAAAPTSAPSSASSAIDFLTLCHRLKTTKRKGWINHSIKGPESIADHMYRMALTALIAGDLPAVDRERCIKIAIVHDIAEADEIKGLWEEYENNSSIEANLVKDFDKVEMILQALEYEKEHGKVLDEFFLSTAGKFQTEIGKSWAAEVNARRKEGCKKQK</sequence>
<keyword evidence="11" id="KW-1185">Reference proteome</keyword>
<evidence type="ECO:0000256" key="6">
    <source>
        <dbReference type="ARBA" id="ARBA00011738"/>
    </source>
</evidence>
<evidence type="ECO:0000256" key="7">
    <source>
        <dbReference type="ARBA" id="ARBA00012964"/>
    </source>
</evidence>
<evidence type="ECO:0000313" key="10">
    <source>
        <dbReference type="EMBL" id="RLM92867.1"/>
    </source>
</evidence>
<dbReference type="InterPro" id="IPR006674">
    <property type="entry name" value="HD_domain"/>
</dbReference>
<feature type="domain" description="HD/PDEase" evidence="9">
    <location>
        <begin position="96"/>
        <end position="176"/>
    </location>
</feature>
<dbReference type="InterPro" id="IPR039356">
    <property type="entry name" value="YfbR/HDDC2"/>
</dbReference>
<dbReference type="Pfam" id="PF13023">
    <property type="entry name" value="HD_3"/>
    <property type="match status" value="1"/>
</dbReference>
<dbReference type="OrthoDB" id="10254258at2759"/>
<accession>A0A3L6R3E7</accession>
<proteinExistence type="inferred from homology"/>
<comment type="catalytic activity">
    <reaction evidence="1">
        <text>a 2'-deoxyribonucleoside 5'-phosphate + H2O = a 2'-deoxyribonucleoside + phosphate</text>
        <dbReference type="Rhea" id="RHEA:36167"/>
        <dbReference type="ChEBI" id="CHEBI:15377"/>
        <dbReference type="ChEBI" id="CHEBI:18274"/>
        <dbReference type="ChEBI" id="CHEBI:43474"/>
        <dbReference type="ChEBI" id="CHEBI:65317"/>
        <dbReference type="EC" id="3.1.3.89"/>
    </reaction>
</comment>
<evidence type="ECO:0000256" key="2">
    <source>
        <dbReference type="ARBA" id="ARBA00001936"/>
    </source>
</evidence>
<dbReference type="GO" id="GO:0005737">
    <property type="term" value="C:cytoplasm"/>
    <property type="evidence" value="ECO:0007669"/>
    <property type="project" value="TreeGrafter"/>
</dbReference>
<comment type="similarity">
    <text evidence="5">Belongs to the HDDC2 family.</text>
</comment>
<protein>
    <recommendedName>
        <fullName evidence="7">5'-deoxynucleotidase</fullName>
        <ecNumber evidence="7">3.1.3.89</ecNumber>
    </recommendedName>
</protein>
<dbReference type="GO" id="GO:0002953">
    <property type="term" value="F:5'-deoxynucleotidase activity"/>
    <property type="evidence" value="ECO:0007669"/>
    <property type="project" value="UniProtKB-EC"/>
</dbReference>
<gene>
    <name evidence="10" type="ORF">C2845_PM08G20060</name>
</gene>
<comment type="caution">
    <text evidence="10">The sequence shown here is derived from an EMBL/GenBank/DDBJ whole genome shotgun (WGS) entry which is preliminary data.</text>
</comment>
<evidence type="ECO:0000256" key="1">
    <source>
        <dbReference type="ARBA" id="ARBA00001638"/>
    </source>
</evidence>
<comment type="subunit">
    <text evidence="6">Homodimer.</text>
</comment>
<dbReference type="STRING" id="4540.A0A3L6R3E7"/>
<feature type="compositionally biased region" description="Low complexity" evidence="8">
    <location>
        <begin position="51"/>
        <end position="67"/>
    </location>
</feature>
<evidence type="ECO:0000256" key="3">
    <source>
        <dbReference type="ARBA" id="ARBA00001941"/>
    </source>
</evidence>
<dbReference type="Proteomes" id="UP000275267">
    <property type="component" value="Unassembled WGS sequence"/>
</dbReference>
<organism evidence="10 11">
    <name type="scientific">Panicum miliaceum</name>
    <name type="common">Proso millet</name>
    <name type="synonym">Broomcorn millet</name>
    <dbReference type="NCBI Taxonomy" id="4540"/>
    <lineage>
        <taxon>Eukaryota</taxon>
        <taxon>Viridiplantae</taxon>
        <taxon>Streptophyta</taxon>
        <taxon>Embryophyta</taxon>
        <taxon>Tracheophyta</taxon>
        <taxon>Spermatophyta</taxon>
        <taxon>Magnoliopsida</taxon>
        <taxon>Liliopsida</taxon>
        <taxon>Poales</taxon>
        <taxon>Poaceae</taxon>
        <taxon>PACMAD clade</taxon>
        <taxon>Panicoideae</taxon>
        <taxon>Panicodae</taxon>
        <taxon>Paniceae</taxon>
        <taxon>Panicinae</taxon>
        <taxon>Panicum</taxon>
        <taxon>Panicum sect. Panicum</taxon>
    </lineage>
</organism>
<comment type="cofactor">
    <cofactor evidence="2">
        <name>Mn(2+)</name>
        <dbReference type="ChEBI" id="CHEBI:29035"/>
    </cofactor>
</comment>
<evidence type="ECO:0000256" key="5">
    <source>
        <dbReference type="ARBA" id="ARBA00009999"/>
    </source>
</evidence>